<dbReference type="AlphaFoldDB" id="A0A8G2F256"/>
<dbReference type="OrthoDB" id="6862397at2"/>
<dbReference type="EMBL" id="FNBW01000003">
    <property type="protein sequence ID" value="SDF40939.1"/>
    <property type="molecule type" value="Genomic_DNA"/>
</dbReference>
<dbReference type="RefSeq" id="WP_093148930.1">
    <property type="nucleotide sequence ID" value="NZ_FNBW01000003.1"/>
</dbReference>
<organism evidence="2 3">
    <name type="scientific">Thalassobaculum litoreum DSM 18839</name>
    <dbReference type="NCBI Taxonomy" id="1123362"/>
    <lineage>
        <taxon>Bacteria</taxon>
        <taxon>Pseudomonadati</taxon>
        <taxon>Pseudomonadota</taxon>
        <taxon>Alphaproteobacteria</taxon>
        <taxon>Rhodospirillales</taxon>
        <taxon>Thalassobaculaceae</taxon>
        <taxon>Thalassobaculum</taxon>
    </lineage>
</organism>
<evidence type="ECO:0008006" key="4">
    <source>
        <dbReference type="Google" id="ProtNLM"/>
    </source>
</evidence>
<gene>
    <name evidence="2" type="ORF">SAMN05660686_01214</name>
</gene>
<reference evidence="2 3" key="1">
    <citation type="submission" date="2016-10" db="EMBL/GenBank/DDBJ databases">
        <authorList>
            <person name="Varghese N."/>
            <person name="Submissions S."/>
        </authorList>
    </citation>
    <scope>NUCLEOTIDE SEQUENCE [LARGE SCALE GENOMIC DNA]</scope>
    <source>
        <strain evidence="2 3">DSM 18839</strain>
    </source>
</reference>
<proteinExistence type="predicted"/>
<keyword evidence="3" id="KW-1185">Reference proteome</keyword>
<feature type="region of interest" description="Disordered" evidence="1">
    <location>
        <begin position="145"/>
        <end position="168"/>
    </location>
</feature>
<accession>A0A8G2F256</accession>
<dbReference type="Proteomes" id="UP000198615">
    <property type="component" value="Unassembled WGS sequence"/>
</dbReference>
<name>A0A8G2F256_9PROT</name>
<evidence type="ECO:0000256" key="1">
    <source>
        <dbReference type="SAM" id="MobiDB-lite"/>
    </source>
</evidence>
<dbReference type="Pfam" id="PF11136">
    <property type="entry name" value="DUF2889"/>
    <property type="match status" value="1"/>
</dbReference>
<dbReference type="InterPro" id="IPR021312">
    <property type="entry name" value="DUF2889"/>
</dbReference>
<sequence length="200" mass="22204">MPLSPPVEREPVHDRTIVCKGWRRSDGLWDIEGHLVDTKSYAFPNEFRGTVEPGQAIHDMWLRLTIDADMTVHGAEASTDASPFPICPSITPNFKRLEGLSIGAGWRKQVRERLGGVEGCTHLVELLGPLATVAYQTIFGEKSRMQREAEARGEAPKKTDGSGRPPRLLNTCHAFADTGPVVEKMWPQWHRPKAEAEAGE</sequence>
<evidence type="ECO:0000313" key="3">
    <source>
        <dbReference type="Proteomes" id="UP000198615"/>
    </source>
</evidence>
<evidence type="ECO:0000313" key="2">
    <source>
        <dbReference type="EMBL" id="SDF40939.1"/>
    </source>
</evidence>
<comment type="caution">
    <text evidence="2">The sequence shown here is derived from an EMBL/GenBank/DDBJ whole genome shotgun (WGS) entry which is preliminary data.</text>
</comment>
<protein>
    <recommendedName>
        <fullName evidence="4">DUF2889 domain-containing protein</fullName>
    </recommendedName>
</protein>
<feature type="compositionally biased region" description="Basic and acidic residues" evidence="1">
    <location>
        <begin position="145"/>
        <end position="161"/>
    </location>
</feature>